<dbReference type="Proteomes" id="UP001148838">
    <property type="component" value="Unassembled WGS sequence"/>
</dbReference>
<dbReference type="EMBL" id="JAJSOF020000031">
    <property type="protein sequence ID" value="KAJ4431115.1"/>
    <property type="molecule type" value="Genomic_DNA"/>
</dbReference>
<organism evidence="1 2">
    <name type="scientific">Periplaneta americana</name>
    <name type="common">American cockroach</name>
    <name type="synonym">Blatta americana</name>
    <dbReference type="NCBI Taxonomy" id="6978"/>
    <lineage>
        <taxon>Eukaryota</taxon>
        <taxon>Metazoa</taxon>
        <taxon>Ecdysozoa</taxon>
        <taxon>Arthropoda</taxon>
        <taxon>Hexapoda</taxon>
        <taxon>Insecta</taxon>
        <taxon>Pterygota</taxon>
        <taxon>Neoptera</taxon>
        <taxon>Polyneoptera</taxon>
        <taxon>Dictyoptera</taxon>
        <taxon>Blattodea</taxon>
        <taxon>Blattoidea</taxon>
        <taxon>Blattidae</taxon>
        <taxon>Blattinae</taxon>
        <taxon>Periplaneta</taxon>
    </lineage>
</organism>
<gene>
    <name evidence="1" type="ORF">ANN_19710</name>
</gene>
<keyword evidence="2" id="KW-1185">Reference proteome</keyword>
<reference evidence="1 2" key="1">
    <citation type="journal article" date="2022" name="Allergy">
        <title>Genome assembly and annotation of Periplaneta americana reveal a comprehensive cockroach allergen profile.</title>
        <authorList>
            <person name="Wang L."/>
            <person name="Xiong Q."/>
            <person name="Saelim N."/>
            <person name="Wang L."/>
            <person name="Nong W."/>
            <person name="Wan A.T."/>
            <person name="Shi M."/>
            <person name="Liu X."/>
            <person name="Cao Q."/>
            <person name="Hui J.H.L."/>
            <person name="Sookrung N."/>
            <person name="Leung T.F."/>
            <person name="Tungtrongchitr A."/>
            <person name="Tsui S.K.W."/>
        </authorList>
    </citation>
    <scope>NUCLEOTIDE SEQUENCE [LARGE SCALE GENOMIC DNA]</scope>
    <source>
        <strain evidence="1">PWHHKU_190912</strain>
    </source>
</reference>
<evidence type="ECO:0000313" key="2">
    <source>
        <dbReference type="Proteomes" id="UP001148838"/>
    </source>
</evidence>
<name>A0ABQ8SBJ3_PERAM</name>
<sequence length="213" mass="23968">MADICEDGNEPLGSLKTNISKFKLRSSSTTGIGAYNSDTTGLDVKLVYNLCKRWKEILGKSFQTFCKRKLVEYFGTFFGDVKNVLKRKTTLNISCDTVTTVETTVDFAITVTRLSENSSELAGVAQTTTCIADMIAIEPSSSFVPISLQRDVIVVHRSGEIRNTLYITYRLLPGLIPRHRIDRYKPVDKLYLTVKKDTSQNVHRVRVYVIVKS</sequence>
<comment type="caution">
    <text evidence="1">The sequence shown here is derived from an EMBL/GenBank/DDBJ whole genome shotgun (WGS) entry which is preliminary data.</text>
</comment>
<evidence type="ECO:0000313" key="1">
    <source>
        <dbReference type="EMBL" id="KAJ4431115.1"/>
    </source>
</evidence>
<accession>A0ABQ8SBJ3</accession>
<protein>
    <submittedName>
        <fullName evidence="1">Uncharacterized protein</fullName>
    </submittedName>
</protein>
<proteinExistence type="predicted"/>